<protein>
    <submittedName>
        <fullName evidence="1">Uncharacterized protein</fullName>
    </submittedName>
</protein>
<organism evidence="1">
    <name type="scientific">Mycetohabitans sp</name>
    <dbReference type="NCBI Taxonomy" id="2571162"/>
    <lineage>
        <taxon>Bacteria</taxon>
        <taxon>Pseudomonadati</taxon>
        <taxon>Pseudomonadota</taxon>
        <taxon>Betaproteobacteria</taxon>
        <taxon>Burkholderiales</taxon>
        <taxon>Burkholderiaceae</taxon>
        <taxon>Mycetohabitans</taxon>
    </lineage>
</organism>
<reference evidence="1" key="1">
    <citation type="journal article" date="2020" name="ACS Chem. Biol.">
        <title>Genome Mining and Heterologous Expression Reveal Two Distinct Families of Lasso Peptides Highly Conserved in Endofungal Bacteria.</title>
        <authorList>
            <person name="Bratovanov E.V."/>
            <person name="Ishida K."/>
            <person name="Heinze B."/>
            <person name="Pidot S.J."/>
            <person name="Stinear T.P."/>
            <person name="Hegemann J.D."/>
            <person name="Marahiel M.A."/>
            <person name="Hertweck C."/>
        </authorList>
    </citation>
    <scope>NUCLEOTIDE SEQUENCE</scope>
    <source>
        <strain evidence="1">B4</strain>
    </source>
</reference>
<proteinExistence type="predicted"/>
<dbReference type="AlphaFoldDB" id="A0A6B9HCR0"/>
<evidence type="ECO:0000313" key="1">
    <source>
        <dbReference type="EMBL" id="QGY72805.1"/>
    </source>
</evidence>
<sequence length="86" mass="9495">MLQPIHATYDRNTAISWRIATFADYPVEALGGTLPVQRAETWADCEIDAIVSEAETLPIRAVLKWKFPALRDGPNRPGACTGRTPD</sequence>
<name>A0A6B9HCR0_9BURK</name>
<accession>A0A6B9HCR0</accession>
<dbReference type="EMBL" id="MN695284">
    <property type="protein sequence ID" value="QGY72805.1"/>
    <property type="molecule type" value="Genomic_DNA"/>
</dbReference>